<sequence length="281" mass="29869">MTAAWVDAPTRARDAAPAAFPMLMRLAAERATGVFLRDQGILYLAEGHVVHAESPSAPGLDVLLTVGGALPARNWQDALTRAGARHEVGRDLVGSGGVTAGELELCHLGALFDAAFFALGTASGPTRFRYGVTHWFGRVRPVPAAVVARETRRRRMLLDSVWPCPDVDTAPVVPRPPAPGQTVTGRQRALLRLADGVRTPKAIAWALGRPTFHTLVEIRRMAAAGLVESPRTQSQDPVFPEPAPALPGPAAPTLPGPTSPVCAEPDIALLRRIRDALEANL</sequence>
<evidence type="ECO:0000256" key="1">
    <source>
        <dbReference type="SAM" id="MobiDB-lite"/>
    </source>
</evidence>
<keyword evidence="3" id="KW-1185">Reference proteome</keyword>
<feature type="region of interest" description="Disordered" evidence="1">
    <location>
        <begin position="229"/>
        <end position="259"/>
    </location>
</feature>
<dbReference type="Proteomes" id="UP000195880">
    <property type="component" value="Chromosome"/>
</dbReference>
<organism evidence="2 3">
    <name type="scientific">Streptomyces alboflavus</name>
    <dbReference type="NCBI Taxonomy" id="67267"/>
    <lineage>
        <taxon>Bacteria</taxon>
        <taxon>Bacillati</taxon>
        <taxon>Actinomycetota</taxon>
        <taxon>Actinomycetes</taxon>
        <taxon>Kitasatosporales</taxon>
        <taxon>Streptomycetaceae</taxon>
        <taxon>Streptomyces</taxon>
    </lineage>
</organism>
<evidence type="ECO:0000313" key="3">
    <source>
        <dbReference type="Proteomes" id="UP000195880"/>
    </source>
</evidence>
<reference evidence="2 3" key="1">
    <citation type="submission" date="2017-05" db="EMBL/GenBank/DDBJ databases">
        <title>Streptomyces alboflavus Genome sequencing and assembly.</title>
        <authorList>
            <person name="Wang Y."/>
            <person name="Du B."/>
            <person name="Ding Y."/>
            <person name="Liu H."/>
            <person name="Hou Q."/>
            <person name="Liu K."/>
            <person name="Wang C."/>
            <person name="Yao L."/>
        </authorList>
    </citation>
    <scope>NUCLEOTIDE SEQUENCE [LARGE SCALE GENOMIC DNA]</scope>
    <source>
        <strain evidence="2 3">MDJK44</strain>
    </source>
</reference>
<dbReference type="KEGG" id="salf:SMD44_03422"/>
<dbReference type="AlphaFoldDB" id="A0A1Z1WC70"/>
<proteinExistence type="predicted"/>
<dbReference type="EMBL" id="CP021748">
    <property type="protein sequence ID" value="ARX83989.1"/>
    <property type="molecule type" value="Genomic_DNA"/>
</dbReference>
<accession>A0A1Z1WC70</accession>
<feature type="compositionally biased region" description="Pro residues" evidence="1">
    <location>
        <begin position="239"/>
        <end position="258"/>
    </location>
</feature>
<protein>
    <submittedName>
        <fullName evidence="2">Uncharacterized protein</fullName>
    </submittedName>
</protein>
<name>A0A1Z1WC70_9ACTN</name>
<gene>
    <name evidence="2" type="ORF">SMD44_03422</name>
</gene>
<evidence type="ECO:0000313" key="2">
    <source>
        <dbReference type="EMBL" id="ARX83989.1"/>
    </source>
</evidence>
<dbReference type="RefSeq" id="WP_380889926.1">
    <property type="nucleotide sequence ID" value="NZ_CP021748.1"/>
</dbReference>